<dbReference type="SUPFAM" id="SSF52096">
    <property type="entry name" value="ClpP/crotonase"/>
    <property type="match status" value="1"/>
</dbReference>
<sequence length="280" mass="30897">MQTEDMELKSTRYDVADGIATITLYRPDRMNAWTGRMHTEYRYSLEQAEADASVRVVIVTGEGRAFCAGADMQALEGHAAKGGYDSGTRDDIPKPGFGVRPEFDQNFAYHFGLTKPVIAAMNGAAAGVGLVLACFADIRFAVPGAKLTTAHGRFNMPAEYGLSWLLPRIVGLARANDLLMSSRVFLTDEAYDMGLINRLVPHEDLMTEVTAYARTLADGVAPHSLAATKRQIYVDQHRDVGSSVAEADKLLDEMVAERDYKEAVRAWMGKRKADWTWPNK</sequence>
<dbReference type="PATRIC" id="fig|1458461.3.peg.1263"/>
<dbReference type="EMBL" id="HG966617">
    <property type="protein sequence ID" value="CDO59478.1"/>
    <property type="molecule type" value="Genomic_DNA"/>
</dbReference>
<evidence type="ECO:0000313" key="1">
    <source>
        <dbReference type="EMBL" id="CDO59478.1"/>
    </source>
</evidence>
<gene>
    <name evidence="1" type="ORF">BN1012_Phect1264</name>
</gene>
<organism evidence="1 2">
    <name type="scientific">Candidatus Phaeomarinibacter ectocarpi</name>
    <dbReference type="NCBI Taxonomy" id="1458461"/>
    <lineage>
        <taxon>Bacteria</taxon>
        <taxon>Pseudomonadati</taxon>
        <taxon>Pseudomonadota</taxon>
        <taxon>Alphaproteobacteria</taxon>
        <taxon>Hyphomicrobiales</taxon>
        <taxon>Parvibaculaceae</taxon>
        <taxon>Candidatus Phaeomarinibacter</taxon>
    </lineage>
</organism>
<dbReference type="Pfam" id="PF00378">
    <property type="entry name" value="ECH_1"/>
    <property type="match status" value="1"/>
</dbReference>
<dbReference type="PANTHER" id="PTHR43459">
    <property type="entry name" value="ENOYL-COA HYDRATASE"/>
    <property type="match status" value="1"/>
</dbReference>
<name>X5M878_9HYPH</name>
<accession>X5M878</accession>
<keyword evidence="1" id="KW-0456">Lyase</keyword>
<dbReference type="Proteomes" id="UP000032160">
    <property type="component" value="Chromosome I"/>
</dbReference>
<dbReference type="CDD" id="cd06558">
    <property type="entry name" value="crotonase-like"/>
    <property type="match status" value="1"/>
</dbReference>
<dbReference type="PANTHER" id="PTHR43459:SF1">
    <property type="entry name" value="EG:BACN32G11.4 PROTEIN"/>
    <property type="match status" value="1"/>
</dbReference>
<proteinExistence type="predicted"/>
<dbReference type="STRING" id="1458461.BN1012_Phect1264"/>
<dbReference type="KEGG" id="pect:BN1012_Phect1264"/>
<reference evidence="1 2" key="1">
    <citation type="journal article" date="2014" name="Front. Genet.">
        <title>Genome and metabolic network of "Candidatus Phaeomarinobacter ectocarpi" Ec32, a new candidate genus of Alphaproteobacteria frequently associated with brown algae.</title>
        <authorList>
            <person name="Dittami S.M."/>
            <person name="Barbeyron T."/>
            <person name="Boyen C."/>
            <person name="Cambefort J."/>
            <person name="Collet G."/>
            <person name="Delage L."/>
            <person name="Gobet A."/>
            <person name="Groisillier A."/>
            <person name="Leblanc C."/>
            <person name="Michel G."/>
            <person name="Scornet D."/>
            <person name="Siegel A."/>
            <person name="Tapia J.E."/>
            <person name="Tonon T."/>
        </authorList>
    </citation>
    <scope>NUCLEOTIDE SEQUENCE [LARGE SCALE GENOMIC DNA]</scope>
    <source>
        <strain evidence="1 2">Ec32</strain>
    </source>
</reference>
<dbReference type="GO" id="GO:0004300">
    <property type="term" value="F:enoyl-CoA hydratase activity"/>
    <property type="evidence" value="ECO:0007669"/>
    <property type="project" value="UniProtKB-EC"/>
</dbReference>
<keyword evidence="2" id="KW-1185">Reference proteome</keyword>
<evidence type="ECO:0000313" key="2">
    <source>
        <dbReference type="Proteomes" id="UP000032160"/>
    </source>
</evidence>
<dbReference type="HOGENOM" id="CLU_009834_7_2_5"/>
<protein>
    <submittedName>
        <fullName evidence="1">Enoyl-CoA hydratase</fullName>
        <ecNumber evidence="1">4.2.1.17</ecNumber>
    </submittedName>
</protein>
<dbReference type="Gene3D" id="3.90.226.10">
    <property type="entry name" value="2-enoyl-CoA Hydratase, Chain A, domain 1"/>
    <property type="match status" value="1"/>
</dbReference>
<dbReference type="EC" id="4.2.1.17" evidence="1"/>
<dbReference type="InterPro" id="IPR029045">
    <property type="entry name" value="ClpP/crotonase-like_dom_sf"/>
</dbReference>
<dbReference type="InterPro" id="IPR001753">
    <property type="entry name" value="Enoyl-CoA_hydra/iso"/>
</dbReference>
<dbReference type="AlphaFoldDB" id="X5M878"/>